<proteinExistence type="predicted"/>
<dbReference type="AlphaFoldDB" id="A0A521EZ90"/>
<organism evidence="1 2">
    <name type="scientific">Chryseobacterium rhizoplanae</name>
    <dbReference type="NCBI Taxonomy" id="1609531"/>
    <lineage>
        <taxon>Bacteria</taxon>
        <taxon>Pseudomonadati</taxon>
        <taxon>Bacteroidota</taxon>
        <taxon>Flavobacteriia</taxon>
        <taxon>Flavobacteriales</taxon>
        <taxon>Weeksellaceae</taxon>
        <taxon>Chryseobacterium group</taxon>
        <taxon>Chryseobacterium</taxon>
    </lineage>
</organism>
<gene>
    <name evidence="1" type="ORF">SAMN06265171_110146</name>
</gene>
<dbReference type="EMBL" id="FXTC01000010">
    <property type="protein sequence ID" value="SMO89146.1"/>
    <property type="molecule type" value="Genomic_DNA"/>
</dbReference>
<name>A0A521EZ90_9FLAO</name>
<accession>A0A521EZ90</accession>
<evidence type="ECO:0000313" key="2">
    <source>
        <dbReference type="Proteomes" id="UP000316916"/>
    </source>
</evidence>
<protein>
    <submittedName>
        <fullName evidence="1">Uncharacterized protein</fullName>
    </submittedName>
</protein>
<keyword evidence="2" id="KW-1185">Reference proteome</keyword>
<reference evidence="1 2" key="1">
    <citation type="submission" date="2017-05" db="EMBL/GenBank/DDBJ databases">
        <authorList>
            <person name="Varghese N."/>
            <person name="Submissions S."/>
        </authorList>
    </citation>
    <scope>NUCLEOTIDE SEQUENCE [LARGE SCALE GENOMIC DNA]</scope>
    <source>
        <strain evidence="1 2">DSM 29371</strain>
    </source>
</reference>
<sequence length="60" mass="7195">MKISSNIPPIREIKCQKNNFTGIKFVLFIHCIYEQVETREYVLFIPSFINNLILYKKTEQ</sequence>
<evidence type="ECO:0000313" key="1">
    <source>
        <dbReference type="EMBL" id="SMO89146.1"/>
    </source>
</evidence>
<dbReference type="Proteomes" id="UP000316916">
    <property type="component" value="Unassembled WGS sequence"/>
</dbReference>